<sequence length="585" mass="64970">MDFDELWEGAGKSPEPSPRPKPPQESIESILNSAADTGERGGHDESRIRAGDTQRRRRRDKHRDRKKRDQHGPESTSHSSQRTTPSSDTDKVPAKQSRKDSLHPGAKEEDVGVEEGPEASKEAPRQGPQKQTGGAGGDTTQGPNRVEYEGETNEESETTDEKTNDAPTEPGINKPRGPGDAMLDICQLTIRAISRLFRAMMSSYYLPWGAFSSTIIYLLWSTFSYLFQSSTASTSDWAPAGMGGFMTSVMGYGAMWFQKQKMAQDGSPFPAAYAPSVMIPGAEWMTVAPAIINIVSALVDWNRSRKSTESSDPKEKSGPKYPALQFLSPIPAAESEVLPEYLAKIQTDLTEMGPDESKGLTKELRASFDIAIQQAEVFRDLNLGIMNSIEASCASQHQQLVSLQSSIHQSVMELSTQNKTQPAWFFGWFSTDTAYIRAKKYHKTMITITKDIIDARRRESKLLGDQLAKVSLGRSHGAICKLRNDILNMGDQEFGKKTNEIRAASTVMCISSTRSKLRWGEILRAVDKNLEQMKVILIDLEMIQEDQAKPYQTRIADKGRMLLDEMERLAGFQVNNGDEDVSGKK</sequence>
<reference evidence="1" key="1">
    <citation type="submission" date="2022-08" db="EMBL/GenBank/DDBJ databases">
        <title>Genome Sequence of Fusarium decemcellulare.</title>
        <authorList>
            <person name="Buettner E."/>
        </authorList>
    </citation>
    <scope>NUCLEOTIDE SEQUENCE</scope>
    <source>
        <strain evidence="1">Babe19</strain>
    </source>
</reference>
<organism evidence="1 2">
    <name type="scientific">Fusarium decemcellulare</name>
    <dbReference type="NCBI Taxonomy" id="57161"/>
    <lineage>
        <taxon>Eukaryota</taxon>
        <taxon>Fungi</taxon>
        <taxon>Dikarya</taxon>
        <taxon>Ascomycota</taxon>
        <taxon>Pezizomycotina</taxon>
        <taxon>Sordariomycetes</taxon>
        <taxon>Hypocreomycetidae</taxon>
        <taxon>Hypocreales</taxon>
        <taxon>Nectriaceae</taxon>
        <taxon>Fusarium</taxon>
        <taxon>Fusarium decemcellulare species complex</taxon>
    </lineage>
</organism>
<gene>
    <name evidence="1" type="ORF">NM208_g7067</name>
</gene>
<keyword evidence="2" id="KW-1185">Reference proteome</keyword>
<protein>
    <submittedName>
        <fullName evidence="1">Uncharacterized protein</fullName>
    </submittedName>
</protein>
<comment type="caution">
    <text evidence="1">The sequence shown here is derived from an EMBL/GenBank/DDBJ whole genome shotgun (WGS) entry which is preliminary data.</text>
</comment>
<name>A0ACC1SAQ8_9HYPO</name>
<evidence type="ECO:0000313" key="2">
    <source>
        <dbReference type="Proteomes" id="UP001148629"/>
    </source>
</evidence>
<dbReference type="EMBL" id="JANRMS010000700">
    <property type="protein sequence ID" value="KAJ3535602.1"/>
    <property type="molecule type" value="Genomic_DNA"/>
</dbReference>
<proteinExistence type="predicted"/>
<evidence type="ECO:0000313" key="1">
    <source>
        <dbReference type="EMBL" id="KAJ3535602.1"/>
    </source>
</evidence>
<dbReference type="Proteomes" id="UP001148629">
    <property type="component" value="Unassembled WGS sequence"/>
</dbReference>
<accession>A0ACC1SAQ8</accession>